<feature type="compositionally biased region" description="Basic and acidic residues" evidence="1">
    <location>
        <begin position="1"/>
        <end position="18"/>
    </location>
</feature>
<feature type="domain" description="Restriction endonuclease type IV Mrr" evidence="2">
    <location>
        <begin position="52"/>
        <end position="159"/>
    </location>
</feature>
<proteinExistence type="predicted"/>
<evidence type="ECO:0000256" key="1">
    <source>
        <dbReference type="SAM" id="MobiDB-lite"/>
    </source>
</evidence>
<organism evidence="3 4">
    <name type="scientific">Streptomyces bottropensis ATCC 25435</name>
    <dbReference type="NCBI Taxonomy" id="1054862"/>
    <lineage>
        <taxon>Bacteria</taxon>
        <taxon>Bacillati</taxon>
        <taxon>Actinomycetota</taxon>
        <taxon>Actinomycetes</taxon>
        <taxon>Kitasatosporales</taxon>
        <taxon>Streptomycetaceae</taxon>
        <taxon>Streptomyces</taxon>
    </lineage>
</organism>
<dbReference type="GO" id="GO:0004519">
    <property type="term" value="F:endonuclease activity"/>
    <property type="evidence" value="ECO:0007669"/>
    <property type="project" value="InterPro"/>
</dbReference>
<dbReference type="EMBL" id="KB405057">
    <property type="protein sequence ID" value="EMF57246.1"/>
    <property type="molecule type" value="Genomic_DNA"/>
</dbReference>
<evidence type="ECO:0000313" key="3">
    <source>
        <dbReference type="EMBL" id="EMF57246.1"/>
    </source>
</evidence>
<feature type="region of interest" description="Disordered" evidence="1">
    <location>
        <begin position="1"/>
        <end position="25"/>
    </location>
</feature>
<sequence>MVELRKSVVENQKREEAKPMAAGGGRHVRADRSSLLADFKQLGALPSAHRRGYQLEVLLEQLFRRAHFRVNRNASVAKPRQTDLVARYGDTWYLIEAKWHNGPADIDVFDAVRSRMERAASSAVIGVIISVNGFTDSAMEDLRLRRDRGLILLFGEDELTQVLTTPRSLVNLLRVKREELITHGRVHLAAAPKPRRRRRPATDLPGSEVRLLDRALQPLPYVTSGGGFGEFVFTEELPDVDWAFGSGSGVSLDVPVRPYNEDGIVELLYGLDSMGWTSAEPRWNIQQSGANWHGVGAREFAQALRAWKKRGKTLENAHDTEQVSYFDTCQGGGFYTLTATIAMHHFRPVYDCHLSFQLPGVPVDFQPIRHLLEQFDAAAFSYFRPLSIAGIVRHHLEERVALEPVGYVVSHSALELEEAGGAPTEWVTGLVVKNPYRSEDGRPTSDEWPGRVGASELLVCALRSHHPVGEPKEAYHLYWWEYAQSSEALVLRPVVDW</sequence>
<dbReference type="SUPFAM" id="SSF52980">
    <property type="entry name" value="Restriction endonuclease-like"/>
    <property type="match status" value="1"/>
</dbReference>
<dbReference type="InterPro" id="IPR007560">
    <property type="entry name" value="Restrct_endonuc_IV_Mrr"/>
</dbReference>
<dbReference type="GO" id="GO:0003677">
    <property type="term" value="F:DNA binding"/>
    <property type="evidence" value="ECO:0007669"/>
    <property type="project" value="InterPro"/>
</dbReference>
<protein>
    <recommendedName>
        <fullName evidence="2">Restriction endonuclease type IV Mrr domain-containing protein</fullName>
    </recommendedName>
</protein>
<evidence type="ECO:0000313" key="4">
    <source>
        <dbReference type="Proteomes" id="UP000030760"/>
    </source>
</evidence>
<dbReference type="GO" id="GO:0009307">
    <property type="term" value="P:DNA restriction-modification system"/>
    <property type="evidence" value="ECO:0007669"/>
    <property type="project" value="InterPro"/>
</dbReference>
<evidence type="ECO:0000259" key="2">
    <source>
        <dbReference type="Pfam" id="PF04471"/>
    </source>
</evidence>
<dbReference type="AlphaFoldDB" id="M3ELG2"/>
<dbReference type="Pfam" id="PF04471">
    <property type="entry name" value="Mrr_cat"/>
    <property type="match status" value="1"/>
</dbReference>
<accession>M3ELG2</accession>
<gene>
    <name evidence="3" type="ORF">SBD_1408</name>
</gene>
<reference evidence="4" key="1">
    <citation type="journal article" date="2013" name="Genome Announc.">
        <title>Draft Genome Sequence of Streptomyces bottropensis ATCC 25435, a Bottromycin-Producing Actinomycete.</title>
        <authorList>
            <person name="Zhang H."/>
            <person name="Zhou W."/>
            <person name="Zhuang Y."/>
            <person name="Liang X."/>
            <person name="Liu T."/>
        </authorList>
    </citation>
    <scope>NUCLEOTIDE SEQUENCE [LARGE SCALE GENOMIC DNA]</scope>
    <source>
        <strain evidence="4">ATCC 25435</strain>
    </source>
</reference>
<dbReference type="Proteomes" id="UP000030760">
    <property type="component" value="Unassembled WGS sequence"/>
</dbReference>
<name>M3ELG2_9ACTN</name>
<dbReference type="InterPro" id="IPR011335">
    <property type="entry name" value="Restrct_endonuc-II-like"/>
</dbReference>